<protein>
    <submittedName>
        <fullName evidence="2">Uncharacterized protein</fullName>
    </submittedName>
</protein>
<organism evidence="2 3">
    <name type="scientific">Ciceribacter ferrooxidans</name>
    <dbReference type="NCBI Taxonomy" id="2509717"/>
    <lineage>
        <taxon>Bacteria</taxon>
        <taxon>Pseudomonadati</taxon>
        <taxon>Pseudomonadota</taxon>
        <taxon>Alphaproteobacteria</taxon>
        <taxon>Hyphomicrobiales</taxon>
        <taxon>Rhizobiaceae</taxon>
        <taxon>Ciceribacter</taxon>
    </lineage>
</organism>
<feature type="compositionally biased region" description="Polar residues" evidence="1">
    <location>
        <begin position="9"/>
        <end position="25"/>
    </location>
</feature>
<evidence type="ECO:0000256" key="1">
    <source>
        <dbReference type="SAM" id="MobiDB-lite"/>
    </source>
</evidence>
<dbReference type="RefSeq" id="WP_129330957.1">
    <property type="nucleotide sequence ID" value="NZ_SDVB01000170.1"/>
</dbReference>
<dbReference type="EMBL" id="SDVB01000170">
    <property type="protein sequence ID" value="RYC17345.1"/>
    <property type="molecule type" value="Genomic_DNA"/>
</dbReference>
<dbReference type="Proteomes" id="UP000291088">
    <property type="component" value="Unassembled WGS sequence"/>
</dbReference>
<dbReference type="AlphaFoldDB" id="A0A4Q2TIP1"/>
<name>A0A4Q2TIP1_9HYPH</name>
<feature type="region of interest" description="Disordered" evidence="1">
    <location>
        <begin position="124"/>
        <end position="144"/>
    </location>
</feature>
<keyword evidence="3" id="KW-1185">Reference proteome</keyword>
<dbReference type="OrthoDB" id="8402090at2"/>
<feature type="region of interest" description="Disordered" evidence="1">
    <location>
        <begin position="1"/>
        <end position="25"/>
    </location>
</feature>
<comment type="caution">
    <text evidence="2">The sequence shown here is derived from an EMBL/GenBank/DDBJ whole genome shotgun (WGS) entry which is preliminary data.</text>
</comment>
<evidence type="ECO:0000313" key="2">
    <source>
        <dbReference type="EMBL" id="RYC17345.1"/>
    </source>
</evidence>
<evidence type="ECO:0000313" key="3">
    <source>
        <dbReference type="Proteomes" id="UP000291088"/>
    </source>
</evidence>
<accession>A0A4Q2TIP1</accession>
<proteinExistence type="predicted"/>
<gene>
    <name evidence="2" type="ORF">EUU22_04955</name>
</gene>
<feature type="region of interest" description="Disordered" evidence="1">
    <location>
        <begin position="44"/>
        <end position="63"/>
    </location>
</feature>
<feature type="compositionally biased region" description="Basic and acidic residues" evidence="1">
    <location>
        <begin position="49"/>
        <end position="63"/>
    </location>
</feature>
<reference evidence="2 3" key="1">
    <citation type="submission" date="2019-01" db="EMBL/GenBank/DDBJ databases">
        <authorList>
            <person name="Deng T."/>
        </authorList>
    </citation>
    <scope>NUCLEOTIDE SEQUENCE [LARGE SCALE GENOMIC DNA]</scope>
    <source>
        <strain evidence="2 3">F8825</strain>
    </source>
</reference>
<sequence length="144" mass="15910">MRIAAMPMFSSQDIPGTTGVSRTSGNADFSALLDEKSNPRSFISEEDLEVRKNEQEARQKAEKSAARADVISQFLDYSEMTFAERIRATWLSDHNLTEEQLAALPDDQRKAIEDEIEEAVKRQLGFEGESGGSSATIGADGDHR</sequence>